<evidence type="ECO:0000256" key="3">
    <source>
        <dbReference type="ARBA" id="ARBA00023065"/>
    </source>
</evidence>
<keyword evidence="3" id="KW-0406">Ion transport</keyword>
<evidence type="ECO:0000256" key="4">
    <source>
        <dbReference type="SAM" id="Coils"/>
    </source>
</evidence>
<dbReference type="SUPFAM" id="SSF160527">
    <property type="entry name" value="V-type ATPase subunit E-like"/>
    <property type="match status" value="1"/>
</dbReference>
<gene>
    <name evidence="5" type="ORF">NAS2_0201</name>
</gene>
<dbReference type="GeneID" id="55584019"/>
<reference evidence="5 6" key="1">
    <citation type="journal article" date="2019" name="ISME J.">
        <title>Isolation and characterization of a thermophilic sulfur- and iron-reducing thaumarchaeote from a terrestrial acidic hot spring.</title>
        <authorList>
            <person name="Kato S."/>
            <person name="Itoh T."/>
            <person name="Yuki M."/>
            <person name="Nagamori M."/>
            <person name="Ohnishi M."/>
            <person name="Uematsu K."/>
            <person name="Suzuki K."/>
            <person name="Takashina T."/>
            <person name="Ohkuma M."/>
        </authorList>
    </citation>
    <scope>NUCLEOTIDE SEQUENCE [LARGE SCALE GENOMIC DNA]</scope>
    <source>
        <strain evidence="5 6">NAS-02</strain>
    </source>
</reference>
<dbReference type="AlphaFoldDB" id="A0A4P2VJY7"/>
<evidence type="ECO:0000313" key="6">
    <source>
        <dbReference type="Proteomes" id="UP000509448"/>
    </source>
</evidence>
<dbReference type="GO" id="GO:0046961">
    <property type="term" value="F:proton-transporting ATPase activity, rotational mechanism"/>
    <property type="evidence" value="ECO:0007669"/>
    <property type="project" value="InterPro"/>
</dbReference>
<dbReference type="InterPro" id="IPR002842">
    <property type="entry name" value="ATPase_V1_Esu"/>
</dbReference>
<protein>
    <submittedName>
        <fullName evidence="5">V-type ATP synthase subunit E</fullName>
        <ecNumber evidence="5">3.6.3.14</ecNumber>
    </submittedName>
</protein>
<evidence type="ECO:0000256" key="2">
    <source>
        <dbReference type="ARBA" id="ARBA00022448"/>
    </source>
</evidence>
<keyword evidence="4" id="KW-0175">Coiled coil</keyword>
<dbReference type="KEGG" id="ccai:NAS2_0201"/>
<evidence type="ECO:0000256" key="1">
    <source>
        <dbReference type="ARBA" id="ARBA00005901"/>
    </source>
</evidence>
<dbReference type="Proteomes" id="UP000509448">
    <property type="component" value="Chromosome"/>
</dbReference>
<dbReference type="InterPro" id="IPR038495">
    <property type="entry name" value="ATPase_E_C"/>
</dbReference>
<dbReference type="EC" id="3.6.3.14" evidence="5"/>
<sequence>MSSGTQQQTGTERGPSVVDDVVDLEKKRIEELVSSAESEALERIRASKEATLKELEEVRREYATKIEGAKSRILGMAEIRARGELLRIMDEKSEDIMREAMSRISAMPRDSDYEKIFLALLEEASVAVGSPELVVRPAAPDAALAKKVLTRASRTKRFRGVSLKLSDDVVESVGGLVVSSADGKVSYDNTFEARLARYRETIKSAIADELKGGK</sequence>
<dbReference type="RefSeq" id="WP_174447927.1">
    <property type="nucleotide sequence ID" value="NZ_AP018732.1"/>
</dbReference>
<keyword evidence="2" id="KW-0813">Transport</keyword>
<dbReference type="Gene3D" id="3.30.2320.30">
    <property type="entry name" value="ATP synthase, E subunit, C-terminal"/>
    <property type="match status" value="1"/>
</dbReference>
<dbReference type="GO" id="GO:0033178">
    <property type="term" value="C:proton-transporting two-sector ATPase complex, catalytic domain"/>
    <property type="evidence" value="ECO:0007669"/>
    <property type="project" value="InterPro"/>
</dbReference>
<proteinExistence type="inferred from homology"/>
<accession>A0A4P2VJY7</accession>
<keyword evidence="5" id="KW-0378">Hydrolase</keyword>
<dbReference type="GO" id="GO:0016787">
    <property type="term" value="F:hydrolase activity"/>
    <property type="evidence" value="ECO:0007669"/>
    <property type="project" value="UniProtKB-KW"/>
</dbReference>
<organism evidence="5 6">
    <name type="scientific">Conexivisphaera calida</name>
    <dbReference type="NCBI Taxonomy" id="1874277"/>
    <lineage>
        <taxon>Archaea</taxon>
        <taxon>Nitrososphaerota</taxon>
        <taxon>Conexivisphaeria</taxon>
        <taxon>Conexivisphaerales</taxon>
        <taxon>Conexivisphaeraceae</taxon>
        <taxon>Conexivisphaera</taxon>
    </lineage>
</organism>
<evidence type="ECO:0000313" key="5">
    <source>
        <dbReference type="EMBL" id="BBE41598.1"/>
    </source>
</evidence>
<comment type="similarity">
    <text evidence="1">Belongs to the V-ATPase E subunit family.</text>
</comment>
<dbReference type="EMBL" id="AP018732">
    <property type="protein sequence ID" value="BBE41598.1"/>
    <property type="molecule type" value="Genomic_DNA"/>
</dbReference>
<keyword evidence="6" id="KW-1185">Reference proteome</keyword>
<dbReference type="Pfam" id="PF01991">
    <property type="entry name" value="vATP-synt_E"/>
    <property type="match status" value="1"/>
</dbReference>
<feature type="coiled-coil region" evidence="4">
    <location>
        <begin position="38"/>
        <end position="72"/>
    </location>
</feature>
<name>A0A4P2VJY7_9ARCH</name>